<dbReference type="Pfam" id="PF19955">
    <property type="entry name" value="EAD1"/>
    <property type="match status" value="1"/>
</dbReference>
<proteinExistence type="predicted"/>
<evidence type="ECO:0000259" key="2">
    <source>
        <dbReference type="Pfam" id="PF19955"/>
    </source>
</evidence>
<feature type="domain" description="Effector-associated" evidence="2">
    <location>
        <begin position="12"/>
        <end position="96"/>
    </location>
</feature>
<dbReference type="Proteomes" id="UP000294901">
    <property type="component" value="Unassembled WGS sequence"/>
</dbReference>
<dbReference type="AlphaFoldDB" id="A0A4R6JD23"/>
<dbReference type="RefSeq" id="WP_133878415.1">
    <property type="nucleotide sequence ID" value="NZ_BOMD01000035.1"/>
</dbReference>
<reference evidence="3 4" key="1">
    <citation type="submission" date="2019-03" db="EMBL/GenBank/DDBJ databases">
        <title>Sequencing the genomes of 1000 actinobacteria strains.</title>
        <authorList>
            <person name="Klenk H.-P."/>
        </authorList>
    </citation>
    <scope>NUCLEOTIDE SEQUENCE [LARGE SCALE GENOMIC DNA]</scope>
    <source>
        <strain evidence="3 4">DSM 43805</strain>
    </source>
</reference>
<comment type="caution">
    <text evidence="3">The sequence shown here is derived from an EMBL/GenBank/DDBJ whole genome shotgun (WGS) entry which is preliminary data.</text>
</comment>
<organism evidence="3 4">
    <name type="scientific">Paractinoplanes brasiliensis</name>
    <dbReference type="NCBI Taxonomy" id="52695"/>
    <lineage>
        <taxon>Bacteria</taxon>
        <taxon>Bacillati</taxon>
        <taxon>Actinomycetota</taxon>
        <taxon>Actinomycetes</taxon>
        <taxon>Micromonosporales</taxon>
        <taxon>Micromonosporaceae</taxon>
        <taxon>Paractinoplanes</taxon>
    </lineage>
</organism>
<dbReference type="EMBL" id="SNWR01000002">
    <property type="protein sequence ID" value="TDO32446.1"/>
    <property type="molecule type" value="Genomic_DNA"/>
</dbReference>
<evidence type="ECO:0000313" key="3">
    <source>
        <dbReference type="EMBL" id="TDO32446.1"/>
    </source>
</evidence>
<feature type="compositionally biased region" description="Basic and acidic residues" evidence="1">
    <location>
        <begin position="314"/>
        <end position="328"/>
    </location>
</feature>
<sequence>MEKISGRSTRVLTGPQLQSLEEAIVDAYRSRDALERVLLYKLDKRLSHHADVNAPLPMIVFRLLEAATGGGWLESLVTAVLADRDGNDALRSWAADCWAAPEPPADHQMLDSAFFDLDPLKRGIIHARTKATRRVLGFGLHGADQLVVNKLCEWLRYYLYETERKDWLHLRPERGGVDLRLKQVRRYLPDLAMVNVVCPILTEGATEQAVTAFWEGIGQHFGAHEYWFVTLFVGPVHPDGVVVLPPAAADETDLILWAQQLVSQRQWPPRLAESWTTLITAECRTDAGLDMRMLFEAMDSSIRQVRQSPSQFRRQLEEVGSRADPSPR</sequence>
<evidence type="ECO:0000256" key="1">
    <source>
        <dbReference type="SAM" id="MobiDB-lite"/>
    </source>
</evidence>
<dbReference type="InterPro" id="IPR045430">
    <property type="entry name" value="EAD1"/>
</dbReference>
<gene>
    <name evidence="3" type="ORF">C8E87_7907</name>
</gene>
<name>A0A4R6JD23_9ACTN</name>
<dbReference type="OrthoDB" id="3284914at2"/>
<accession>A0A4R6JD23</accession>
<keyword evidence="4" id="KW-1185">Reference proteome</keyword>
<evidence type="ECO:0000313" key="4">
    <source>
        <dbReference type="Proteomes" id="UP000294901"/>
    </source>
</evidence>
<feature type="region of interest" description="Disordered" evidence="1">
    <location>
        <begin position="306"/>
        <end position="328"/>
    </location>
</feature>
<protein>
    <recommendedName>
        <fullName evidence="2">Effector-associated domain-containing protein</fullName>
    </recommendedName>
</protein>